<evidence type="ECO:0000256" key="2">
    <source>
        <dbReference type="ARBA" id="ARBA00022857"/>
    </source>
</evidence>
<comment type="similarity">
    <text evidence="1 4">Belongs to the short-chain dehydrogenases/reductases (SDR) family.</text>
</comment>
<dbReference type="GO" id="GO:0016491">
    <property type="term" value="F:oxidoreductase activity"/>
    <property type="evidence" value="ECO:0007669"/>
    <property type="project" value="UniProtKB-KW"/>
</dbReference>
<dbReference type="Pfam" id="PF00106">
    <property type="entry name" value="adh_short"/>
    <property type="match status" value="1"/>
</dbReference>
<dbReference type="CDD" id="cd05233">
    <property type="entry name" value="SDR_c"/>
    <property type="match status" value="1"/>
</dbReference>
<dbReference type="PROSITE" id="PS00061">
    <property type="entry name" value="ADH_SHORT"/>
    <property type="match status" value="1"/>
</dbReference>
<evidence type="ECO:0008006" key="7">
    <source>
        <dbReference type="Google" id="ProtNLM"/>
    </source>
</evidence>
<dbReference type="PRINTS" id="PR00081">
    <property type="entry name" value="GDHRDH"/>
</dbReference>
<keyword evidence="2" id="KW-0521">NADP</keyword>
<evidence type="ECO:0000256" key="3">
    <source>
        <dbReference type="ARBA" id="ARBA00023002"/>
    </source>
</evidence>
<dbReference type="InterPro" id="IPR036291">
    <property type="entry name" value="NAD(P)-bd_dom_sf"/>
</dbReference>
<dbReference type="EMBL" id="JAPUFD010000003">
    <property type="protein sequence ID" value="MDI1486538.1"/>
    <property type="molecule type" value="Genomic_DNA"/>
</dbReference>
<dbReference type="PANTHER" id="PTHR43180">
    <property type="entry name" value="3-OXOACYL-(ACYL-CARRIER-PROTEIN) REDUCTASE (AFU_ORTHOLOGUE AFUA_6G11210)"/>
    <property type="match status" value="1"/>
</dbReference>
<evidence type="ECO:0000313" key="6">
    <source>
        <dbReference type="Proteomes" id="UP001161017"/>
    </source>
</evidence>
<dbReference type="SUPFAM" id="SSF51735">
    <property type="entry name" value="NAD(P)-binding Rossmann-fold domains"/>
    <property type="match status" value="1"/>
</dbReference>
<evidence type="ECO:0000313" key="5">
    <source>
        <dbReference type="EMBL" id="MDI1486538.1"/>
    </source>
</evidence>
<protein>
    <recommendedName>
        <fullName evidence="7">NAD(P)-binding protein</fullName>
    </recommendedName>
</protein>
<organism evidence="5 6">
    <name type="scientific">Ramalina farinacea</name>
    <dbReference type="NCBI Taxonomy" id="258253"/>
    <lineage>
        <taxon>Eukaryota</taxon>
        <taxon>Fungi</taxon>
        <taxon>Dikarya</taxon>
        <taxon>Ascomycota</taxon>
        <taxon>Pezizomycotina</taxon>
        <taxon>Lecanoromycetes</taxon>
        <taxon>OSLEUM clade</taxon>
        <taxon>Lecanoromycetidae</taxon>
        <taxon>Lecanorales</taxon>
        <taxon>Lecanorineae</taxon>
        <taxon>Ramalinaceae</taxon>
        <taxon>Ramalina</taxon>
    </lineage>
</organism>
<accession>A0AA43QHB1</accession>
<evidence type="ECO:0000256" key="1">
    <source>
        <dbReference type="ARBA" id="ARBA00006484"/>
    </source>
</evidence>
<comment type="caution">
    <text evidence="5">The sequence shown here is derived from an EMBL/GenBank/DDBJ whole genome shotgun (WGS) entry which is preliminary data.</text>
</comment>
<proteinExistence type="inferred from homology"/>
<dbReference type="Pfam" id="PF13561">
    <property type="entry name" value="adh_short_C2"/>
    <property type="match status" value="1"/>
</dbReference>
<evidence type="ECO:0000256" key="4">
    <source>
        <dbReference type="RuleBase" id="RU000363"/>
    </source>
</evidence>
<dbReference type="AlphaFoldDB" id="A0AA43QHB1"/>
<dbReference type="Gene3D" id="3.40.50.720">
    <property type="entry name" value="NAD(P)-binding Rossmann-like Domain"/>
    <property type="match status" value="1"/>
</dbReference>
<dbReference type="PRINTS" id="PR00080">
    <property type="entry name" value="SDRFAMILY"/>
</dbReference>
<keyword evidence="6" id="KW-1185">Reference proteome</keyword>
<gene>
    <name evidence="5" type="ORF">OHK93_005769</name>
</gene>
<dbReference type="InterPro" id="IPR002347">
    <property type="entry name" value="SDR_fam"/>
</dbReference>
<reference evidence="5" key="1">
    <citation type="journal article" date="2023" name="Genome Biol. Evol.">
        <title>First Whole Genome Sequence and Flow Cytometry Genome Size Data for the Lichen-Forming Fungus Ramalina farinacea (Ascomycota).</title>
        <authorList>
            <person name="Llewellyn T."/>
            <person name="Mian S."/>
            <person name="Hill R."/>
            <person name="Leitch I.J."/>
            <person name="Gaya E."/>
        </authorList>
    </citation>
    <scope>NUCLEOTIDE SEQUENCE</scope>
    <source>
        <strain evidence="5">LIQ254RAFAR</strain>
    </source>
</reference>
<name>A0AA43QHB1_9LECA</name>
<keyword evidence="3" id="KW-0560">Oxidoreductase</keyword>
<dbReference type="PANTHER" id="PTHR43180:SF66">
    <property type="entry name" value="SHORT-CHAIN DEHYDROGENASE_REDUCTASE FAMILY PROTEIN"/>
    <property type="match status" value="1"/>
</dbReference>
<sequence>MTTPKPPPTTPSLPPISRLHPLSLTTSLANYTAIITGAASPLGIGRATAHAFAAAGCSHIYICDLPALPSTPSNLVLLSHELTSLFPGCTAHPRHFDASCEDDVKAVVDEAVKETGRLDIFFANAGVGGNLLDMAEVGAEAFMATLRVNALSVFLAIKYGAPAMIAAARQRRVAAEDGKGGKQGKKASAGSIIATASVAALRSNAGGSDYSASKAAVMNLVQTAAYQLAGSGVRVNAGTRHKMGQINPLKREAGADEVARVVAFLAGEGSSYVQGQGWAVDGGLSAGLPYALGKLA</sequence>
<dbReference type="InterPro" id="IPR020904">
    <property type="entry name" value="Sc_DH/Rdtase_CS"/>
</dbReference>
<dbReference type="Proteomes" id="UP001161017">
    <property type="component" value="Unassembled WGS sequence"/>
</dbReference>